<evidence type="ECO:0000256" key="3">
    <source>
        <dbReference type="ARBA" id="ARBA00022516"/>
    </source>
</evidence>
<dbReference type="GeneID" id="39988122"/>
<keyword evidence="9 12" id="KW-0472">Membrane</keyword>
<evidence type="ECO:0000256" key="12">
    <source>
        <dbReference type="RuleBase" id="RU361115"/>
    </source>
</evidence>
<protein>
    <recommendedName>
        <fullName evidence="11 12">Elongation of fatty acids protein</fullName>
        <ecNumber evidence="12">2.3.1.-</ecNumber>
    </recommendedName>
</protein>
<feature type="transmembrane region" description="Helical" evidence="12">
    <location>
        <begin position="180"/>
        <end position="200"/>
    </location>
</feature>
<dbReference type="EC" id="2.3.1.-" evidence="12"/>
<comment type="subcellular location">
    <subcellularLocation>
        <location evidence="1">Membrane</location>
        <topology evidence="1">Multi-pass membrane protein</topology>
    </subcellularLocation>
</comment>
<organism evidence="13 14">
    <name type="scientific">Trypanosoma theileri</name>
    <dbReference type="NCBI Taxonomy" id="67003"/>
    <lineage>
        <taxon>Eukaryota</taxon>
        <taxon>Discoba</taxon>
        <taxon>Euglenozoa</taxon>
        <taxon>Kinetoplastea</taxon>
        <taxon>Metakinetoplastina</taxon>
        <taxon>Trypanosomatida</taxon>
        <taxon>Trypanosomatidae</taxon>
        <taxon>Trypanosoma</taxon>
    </lineage>
</organism>
<feature type="transmembrane region" description="Helical" evidence="12">
    <location>
        <begin position="60"/>
        <end position="82"/>
    </location>
</feature>
<dbReference type="GO" id="GO:0042761">
    <property type="term" value="P:very long-chain fatty acid biosynthetic process"/>
    <property type="evidence" value="ECO:0007669"/>
    <property type="project" value="TreeGrafter"/>
</dbReference>
<dbReference type="RefSeq" id="XP_028880369.1">
    <property type="nucleotide sequence ID" value="XM_029028342.1"/>
</dbReference>
<dbReference type="GO" id="GO:0005789">
    <property type="term" value="C:endoplasmic reticulum membrane"/>
    <property type="evidence" value="ECO:0007669"/>
    <property type="project" value="TreeGrafter"/>
</dbReference>
<dbReference type="GO" id="GO:0019367">
    <property type="term" value="P:fatty acid elongation, saturated fatty acid"/>
    <property type="evidence" value="ECO:0007669"/>
    <property type="project" value="TreeGrafter"/>
</dbReference>
<dbReference type="EMBL" id="NBCO01000029">
    <property type="protein sequence ID" value="ORC86303.1"/>
    <property type="molecule type" value="Genomic_DNA"/>
</dbReference>
<keyword evidence="5 12" id="KW-0812">Transmembrane</keyword>
<dbReference type="AlphaFoldDB" id="A0A1X0NP89"/>
<dbReference type="VEuPathDB" id="TriTrypDB:TM35_000291850"/>
<evidence type="ECO:0000256" key="8">
    <source>
        <dbReference type="ARBA" id="ARBA00023098"/>
    </source>
</evidence>
<dbReference type="GO" id="GO:0009922">
    <property type="term" value="F:fatty acid elongase activity"/>
    <property type="evidence" value="ECO:0007669"/>
    <property type="project" value="InterPro"/>
</dbReference>
<dbReference type="GO" id="GO:0034626">
    <property type="term" value="P:fatty acid elongation, polyunsaturated fatty acid"/>
    <property type="evidence" value="ECO:0007669"/>
    <property type="project" value="TreeGrafter"/>
</dbReference>
<comment type="catalytic activity">
    <reaction evidence="12">
        <text>an acyl-CoA + malonyl-CoA + H(+) = a 3-oxoacyl-CoA + CO2 + CoA</text>
        <dbReference type="Rhea" id="RHEA:50252"/>
        <dbReference type="ChEBI" id="CHEBI:15378"/>
        <dbReference type="ChEBI" id="CHEBI:16526"/>
        <dbReference type="ChEBI" id="CHEBI:57287"/>
        <dbReference type="ChEBI" id="CHEBI:57384"/>
        <dbReference type="ChEBI" id="CHEBI:58342"/>
        <dbReference type="ChEBI" id="CHEBI:90726"/>
    </reaction>
    <physiologicalReaction direction="left-to-right" evidence="12">
        <dbReference type="Rhea" id="RHEA:50253"/>
    </physiologicalReaction>
</comment>
<feature type="transmembrane region" description="Helical" evidence="12">
    <location>
        <begin position="156"/>
        <end position="174"/>
    </location>
</feature>
<evidence type="ECO:0000256" key="1">
    <source>
        <dbReference type="ARBA" id="ARBA00004141"/>
    </source>
</evidence>
<comment type="caution">
    <text evidence="13">The sequence shown here is derived from an EMBL/GenBank/DDBJ whole genome shotgun (WGS) entry which is preliminary data.</text>
</comment>
<dbReference type="GO" id="GO:0034625">
    <property type="term" value="P:fatty acid elongation, monounsaturated fatty acid"/>
    <property type="evidence" value="ECO:0007669"/>
    <property type="project" value="TreeGrafter"/>
</dbReference>
<evidence type="ECO:0000256" key="9">
    <source>
        <dbReference type="ARBA" id="ARBA00023136"/>
    </source>
</evidence>
<feature type="transmembrane region" description="Helical" evidence="12">
    <location>
        <begin position="248"/>
        <end position="271"/>
    </location>
</feature>
<dbReference type="OrthoDB" id="434092at2759"/>
<evidence type="ECO:0000256" key="11">
    <source>
        <dbReference type="ARBA" id="ARBA00044291"/>
    </source>
</evidence>
<feature type="transmembrane region" description="Helical" evidence="12">
    <location>
        <begin position="27"/>
        <end position="48"/>
    </location>
</feature>
<dbReference type="InterPro" id="IPR002076">
    <property type="entry name" value="ELO_fam"/>
</dbReference>
<evidence type="ECO:0000256" key="4">
    <source>
        <dbReference type="ARBA" id="ARBA00022679"/>
    </source>
</evidence>
<dbReference type="GO" id="GO:0030148">
    <property type="term" value="P:sphingolipid biosynthetic process"/>
    <property type="evidence" value="ECO:0007669"/>
    <property type="project" value="TreeGrafter"/>
</dbReference>
<dbReference type="PANTHER" id="PTHR11157:SF17">
    <property type="entry name" value="ELONGATION OF VERY LONG CHAIN FATTY ACIDS PROTEIN 6"/>
    <property type="match status" value="1"/>
</dbReference>
<keyword evidence="3 12" id="KW-0444">Lipid biosynthesis</keyword>
<keyword evidence="7 12" id="KW-1133">Transmembrane helix</keyword>
<reference evidence="13 14" key="1">
    <citation type="submission" date="2017-03" db="EMBL/GenBank/DDBJ databases">
        <title>An alternative strategy for trypanosome survival in the mammalian bloodstream revealed through genome and transcriptome analysis of the ubiquitous bovine parasite Trypanosoma (Megatrypanum) theileri.</title>
        <authorList>
            <person name="Kelly S."/>
            <person name="Ivens A."/>
            <person name="Mott A."/>
            <person name="O'Neill E."/>
            <person name="Emms D."/>
            <person name="Macleod O."/>
            <person name="Voorheis P."/>
            <person name="Matthews J."/>
            <person name="Matthews K."/>
            <person name="Carrington M."/>
        </authorList>
    </citation>
    <scope>NUCLEOTIDE SEQUENCE [LARGE SCALE GENOMIC DNA]</scope>
    <source>
        <strain evidence="13">Edinburgh</strain>
    </source>
</reference>
<evidence type="ECO:0000313" key="14">
    <source>
        <dbReference type="Proteomes" id="UP000192257"/>
    </source>
</evidence>
<proteinExistence type="inferred from homology"/>
<keyword evidence="10 12" id="KW-0275">Fatty acid biosynthesis</keyword>
<gene>
    <name evidence="13" type="ORF">TM35_000291850</name>
</gene>
<dbReference type="Pfam" id="PF01151">
    <property type="entry name" value="ELO"/>
    <property type="match status" value="1"/>
</dbReference>
<evidence type="ECO:0000313" key="13">
    <source>
        <dbReference type="EMBL" id="ORC86303.1"/>
    </source>
</evidence>
<keyword evidence="4 12" id="KW-0808">Transferase</keyword>
<evidence type="ECO:0000256" key="10">
    <source>
        <dbReference type="ARBA" id="ARBA00023160"/>
    </source>
</evidence>
<keyword evidence="14" id="KW-1185">Reference proteome</keyword>
<keyword evidence="8 12" id="KW-0443">Lipid metabolism</keyword>
<dbReference type="PANTHER" id="PTHR11157">
    <property type="entry name" value="FATTY ACID ACYL TRANSFERASE-RELATED"/>
    <property type="match status" value="1"/>
</dbReference>
<feature type="transmembrane region" description="Helical" evidence="12">
    <location>
        <begin position="212"/>
        <end position="236"/>
    </location>
</feature>
<accession>A0A1X0NP89</accession>
<evidence type="ECO:0000256" key="5">
    <source>
        <dbReference type="ARBA" id="ARBA00022692"/>
    </source>
</evidence>
<evidence type="ECO:0000256" key="2">
    <source>
        <dbReference type="ARBA" id="ARBA00007263"/>
    </source>
</evidence>
<evidence type="ECO:0000256" key="7">
    <source>
        <dbReference type="ARBA" id="ARBA00022989"/>
    </source>
</evidence>
<feature type="transmembrane region" description="Helical" evidence="12">
    <location>
        <begin position="126"/>
        <end position="149"/>
    </location>
</feature>
<dbReference type="Proteomes" id="UP000192257">
    <property type="component" value="Unassembled WGS sequence"/>
</dbReference>
<name>A0A1X0NP89_9TRYP</name>
<evidence type="ECO:0000256" key="6">
    <source>
        <dbReference type="ARBA" id="ARBA00022832"/>
    </source>
</evidence>
<sequence length="319" mass="36654">MIAQLTELGHDFKGTPALQWMREHTEVPILAVVFYLAFVLFVPNTIMAHRPPIKMRLWNILWNLVRTVFAVGGTYYCVPQLMEWCTASLIPNLLPRHLRDPQPIVEGSFYTSMCYWNKGMFLDGTAAMWLLLINLLNLSELINTVFLVFQKKPVNFLHWYYHATVLLFCWHAYVTQTSSGLWFAALNYSVHSILYLYDFLFACGLGKVIRPIAPVISALKILQVLAGTFIVVYTAVQRAVHPNGCDTANSSILIGLLIYGSYLLLFFRFFLLRLSPHRIFLKSRKSKRRKPLVLQSMVGVVDGENLFEMDAKHGLRKYV</sequence>
<comment type="similarity">
    <text evidence="2 12">Belongs to the ELO family.</text>
</comment>
<keyword evidence="6 12" id="KW-0276">Fatty acid metabolism</keyword>
<dbReference type="STRING" id="67003.A0A1X0NP89"/>